<proteinExistence type="predicted"/>
<protein>
    <recommendedName>
        <fullName evidence="4">EF-hand domain-containing protein</fullName>
    </recommendedName>
</protein>
<organism evidence="2 3">
    <name type="scientific">Basidiobolus ranarum</name>
    <dbReference type="NCBI Taxonomy" id="34480"/>
    <lineage>
        <taxon>Eukaryota</taxon>
        <taxon>Fungi</taxon>
        <taxon>Fungi incertae sedis</taxon>
        <taxon>Zoopagomycota</taxon>
        <taxon>Entomophthoromycotina</taxon>
        <taxon>Basidiobolomycetes</taxon>
        <taxon>Basidiobolales</taxon>
        <taxon>Basidiobolaceae</taxon>
        <taxon>Basidiobolus</taxon>
    </lineage>
</organism>
<comment type="caution">
    <text evidence="2">The sequence shown here is derived from an EMBL/GenBank/DDBJ whole genome shotgun (WGS) entry which is preliminary data.</text>
</comment>
<keyword evidence="3" id="KW-1185">Reference proteome</keyword>
<evidence type="ECO:0000313" key="3">
    <source>
        <dbReference type="Proteomes" id="UP001479436"/>
    </source>
</evidence>
<name>A0ABR2W659_9FUNG</name>
<dbReference type="EMBL" id="JASJQH010006982">
    <property type="protein sequence ID" value="KAK9721374.1"/>
    <property type="molecule type" value="Genomic_DNA"/>
</dbReference>
<feature type="coiled-coil region" evidence="1">
    <location>
        <begin position="268"/>
        <end position="333"/>
    </location>
</feature>
<reference evidence="2 3" key="1">
    <citation type="submission" date="2023-04" db="EMBL/GenBank/DDBJ databases">
        <title>Genome of Basidiobolus ranarum AG-B5.</title>
        <authorList>
            <person name="Stajich J.E."/>
            <person name="Carter-House D."/>
            <person name="Gryganskyi A."/>
        </authorList>
    </citation>
    <scope>NUCLEOTIDE SEQUENCE [LARGE SCALE GENOMIC DNA]</scope>
    <source>
        <strain evidence="2 3">AG-B5</strain>
    </source>
</reference>
<gene>
    <name evidence="2" type="ORF">K7432_003481</name>
</gene>
<keyword evidence="1" id="KW-0175">Coiled coil</keyword>
<evidence type="ECO:0000313" key="2">
    <source>
        <dbReference type="EMBL" id="KAK9721374.1"/>
    </source>
</evidence>
<accession>A0ABR2W659</accession>
<sequence>MQTTSRVKLLLLQRQLELSYARFIDPNPQFVSIEAFKIRQGAIETFGKWLELLNNDTTDSTIIERIKKEISSKTNELAKSIFKISDYFSVKEITPQTLTLEQEGEIYGFFPSDGTVSGNASKAMISLSWLKRGLVLAKKNGDVSLLDLWEGKNILNEMKDMTRRRMLLRDLYADDSMDHYLAVQSILRNAKKEYEELKEQLQIDDTFCRLQRGNAAVRESYQNYIKANQTRKIDKEAYDRFEEAQSDAYDKALEDCESSGKFELEMLIEETKIKLECVMKRADIQEEEIANLTEEFPDIGEIKLTYQELNQALINNQIEYQRLEEGLDNAEKAWSIDMDGDNLLTGKNMDEYLKAYKMSYYAAEQAWDALMDTCKRESKEFSDLFIIYEKKKVSFEQKQTNFLATCKAFTDSDSNREAAKTTPNECHKKPHSPPTTIAQALEDIILPAVFVPLSARPFQHNDLSVMVASCDKELQYVLQHGKVFYYQHFNIGGETVTQR</sequence>
<dbReference type="Proteomes" id="UP001479436">
    <property type="component" value="Unassembled WGS sequence"/>
</dbReference>
<evidence type="ECO:0000256" key="1">
    <source>
        <dbReference type="SAM" id="Coils"/>
    </source>
</evidence>
<evidence type="ECO:0008006" key="4">
    <source>
        <dbReference type="Google" id="ProtNLM"/>
    </source>
</evidence>